<dbReference type="InterPro" id="IPR053772">
    <property type="entry name" value="At1g61320/At1g61330-like"/>
</dbReference>
<gene>
    <name evidence="2" type="ORF">LVIROSA_LOCUS27240</name>
</gene>
<name>A0AAU9NTP0_9ASTR</name>
<dbReference type="AlphaFoldDB" id="A0AAU9NTP0"/>
<dbReference type="InterPro" id="IPR006566">
    <property type="entry name" value="FBD"/>
</dbReference>
<accession>A0AAU9NTP0</accession>
<dbReference type="SUPFAM" id="SSF52047">
    <property type="entry name" value="RNI-like"/>
    <property type="match status" value="1"/>
</dbReference>
<dbReference type="InterPro" id="IPR032675">
    <property type="entry name" value="LRR_dom_sf"/>
</dbReference>
<keyword evidence="3" id="KW-1185">Reference proteome</keyword>
<evidence type="ECO:0000313" key="2">
    <source>
        <dbReference type="EMBL" id="CAH1441155.1"/>
    </source>
</evidence>
<dbReference type="PANTHER" id="PTHR34145:SF28">
    <property type="entry name" value="F-BOX DOMAIN-CONTAINING PROTEIN"/>
    <property type="match status" value="1"/>
</dbReference>
<organism evidence="2 3">
    <name type="scientific">Lactuca virosa</name>
    <dbReference type="NCBI Taxonomy" id="75947"/>
    <lineage>
        <taxon>Eukaryota</taxon>
        <taxon>Viridiplantae</taxon>
        <taxon>Streptophyta</taxon>
        <taxon>Embryophyta</taxon>
        <taxon>Tracheophyta</taxon>
        <taxon>Spermatophyta</taxon>
        <taxon>Magnoliopsida</taxon>
        <taxon>eudicotyledons</taxon>
        <taxon>Gunneridae</taxon>
        <taxon>Pentapetalae</taxon>
        <taxon>asterids</taxon>
        <taxon>campanulids</taxon>
        <taxon>Asterales</taxon>
        <taxon>Asteraceae</taxon>
        <taxon>Cichorioideae</taxon>
        <taxon>Cichorieae</taxon>
        <taxon>Lactucinae</taxon>
        <taxon>Lactuca</taxon>
    </lineage>
</organism>
<dbReference type="Gene3D" id="3.80.10.10">
    <property type="entry name" value="Ribonuclease Inhibitor"/>
    <property type="match status" value="1"/>
</dbReference>
<sequence>MNRNKRRVVSCGEEDKISNLPEHLIDSILEPLPIEDALELENCLYKPPLEFNGFLNLEELRLEEVDFGTSLCGNKINLPQLKKLSLFTCKNVYNFNIKARKLRQLTVIACPDALLLGLMDSPCLTSVFISSQNYTQDFVGVEKMNLATMLSNLPRLEYFFTDSNFMMSLVAEKIPKLLPRAISSLKYLWLLRFQLGDLEQLHAALCLLRNSLRNSPNLAKLTVTHSMEPRVDVGLALNHLESPNCLDCTLDQLQTVEMTRLEGSKAELLFIKLLLAHSPSLDKLTITPSQKTDAQKRFDIAKDVMWFPRASPKAKILYLNLET</sequence>
<reference evidence="2 3" key="1">
    <citation type="submission" date="2022-01" db="EMBL/GenBank/DDBJ databases">
        <authorList>
            <person name="Xiong W."/>
            <person name="Schranz E."/>
        </authorList>
    </citation>
    <scope>NUCLEOTIDE SEQUENCE [LARGE SCALE GENOMIC DNA]</scope>
</reference>
<evidence type="ECO:0000313" key="3">
    <source>
        <dbReference type="Proteomes" id="UP001157418"/>
    </source>
</evidence>
<dbReference type="SMART" id="SM00579">
    <property type="entry name" value="FBD"/>
    <property type="match status" value="1"/>
</dbReference>
<dbReference type="PANTHER" id="PTHR34145">
    <property type="entry name" value="OS02G0105600 PROTEIN"/>
    <property type="match status" value="1"/>
</dbReference>
<dbReference type="Pfam" id="PF08387">
    <property type="entry name" value="FBD"/>
    <property type="match status" value="1"/>
</dbReference>
<comment type="caution">
    <text evidence="2">The sequence shown here is derived from an EMBL/GenBank/DDBJ whole genome shotgun (WGS) entry which is preliminary data.</text>
</comment>
<protein>
    <recommendedName>
        <fullName evidence="1">FBD domain-containing protein</fullName>
    </recommendedName>
</protein>
<dbReference type="EMBL" id="CAKMRJ010005412">
    <property type="protein sequence ID" value="CAH1441155.1"/>
    <property type="molecule type" value="Genomic_DNA"/>
</dbReference>
<feature type="domain" description="FBD" evidence="1">
    <location>
        <begin position="247"/>
        <end position="319"/>
    </location>
</feature>
<proteinExistence type="predicted"/>
<evidence type="ECO:0000259" key="1">
    <source>
        <dbReference type="SMART" id="SM00579"/>
    </source>
</evidence>
<dbReference type="Proteomes" id="UP001157418">
    <property type="component" value="Unassembled WGS sequence"/>
</dbReference>